<comment type="similarity">
    <text evidence="2 16">Belongs to the class-I pyridine nucleotide-disulfide oxidoreductase family.</text>
</comment>
<feature type="binding site" evidence="14">
    <location>
        <begin position="181"/>
        <end position="188"/>
    </location>
    <ligand>
        <name>NAD(+)</name>
        <dbReference type="ChEBI" id="CHEBI:57540"/>
    </ligand>
</feature>
<evidence type="ECO:0000256" key="16">
    <source>
        <dbReference type="RuleBase" id="RU003692"/>
    </source>
</evidence>
<dbReference type="RefSeq" id="WP_312031045.1">
    <property type="nucleotide sequence ID" value="NZ_CP051151.1"/>
</dbReference>
<dbReference type="PIRSF" id="PIRSF000350">
    <property type="entry name" value="Mercury_reductase_MerA"/>
    <property type="match status" value="1"/>
</dbReference>
<evidence type="ECO:0000256" key="10">
    <source>
        <dbReference type="ARBA" id="ARBA00023157"/>
    </source>
</evidence>
<dbReference type="InterPro" id="IPR050151">
    <property type="entry name" value="Class-I_Pyr_Nuc-Dis_Oxidored"/>
</dbReference>
<dbReference type="GO" id="GO:0004148">
    <property type="term" value="F:dihydrolipoyl dehydrogenase (NADH) activity"/>
    <property type="evidence" value="ECO:0007669"/>
    <property type="project" value="UniProtKB-EC"/>
</dbReference>
<dbReference type="Gene3D" id="3.30.390.30">
    <property type="match status" value="1"/>
</dbReference>
<evidence type="ECO:0000256" key="5">
    <source>
        <dbReference type="ARBA" id="ARBA00022490"/>
    </source>
</evidence>
<dbReference type="Gene3D" id="3.50.50.60">
    <property type="entry name" value="FAD/NAD(P)-binding domain"/>
    <property type="match status" value="2"/>
</dbReference>
<evidence type="ECO:0000256" key="15">
    <source>
        <dbReference type="PIRSR" id="PIRSR000350-4"/>
    </source>
</evidence>
<evidence type="ECO:0000256" key="14">
    <source>
        <dbReference type="PIRSR" id="PIRSR000350-3"/>
    </source>
</evidence>
<dbReference type="Pfam" id="PF02852">
    <property type="entry name" value="Pyr_redox_dim"/>
    <property type="match status" value="1"/>
</dbReference>
<dbReference type="FunFam" id="3.30.390.30:FF:000001">
    <property type="entry name" value="Dihydrolipoyl dehydrogenase"/>
    <property type="match status" value="1"/>
</dbReference>
<keyword evidence="11 16" id="KW-0676">Redox-active center</keyword>
<accession>A0A7L6N4L2</accession>
<evidence type="ECO:0000259" key="17">
    <source>
        <dbReference type="Pfam" id="PF02852"/>
    </source>
</evidence>
<feature type="domain" description="FAD/NAD(P)-binding" evidence="18">
    <location>
        <begin position="4"/>
        <end position="321"/>
    </location>
</feature>
<sequence>MKTYDVTILGAGPGGYVAAIKAAQKGLKTAIIEKEAIGGVCLNWGCIPTKALLKSAKVFQQFMHAKDYGILVKNKDDVHADWQEIIKRKDKVVKRLTGGVKMLLKKNNVDIYEGFGKVINKNEIKVNDDTISTKHIILSTGASPILPPIDGLKEAYESKFLMTSKELLDVDAIPKELVIIGGGVIGLEFATIFNSFGTKVTIIERENQILLNVDDDIRDQMMKTLKKDKIEVLTSSSVSKIGKDKVYYKDSDNNEQSIKADRVLLSVGMKANLKGYEDLNLKMNKNFVEVNEQLQTSISNVYAIGDMNGKMMLAHVASHQGIIAINHILGETESMNYKQVPSAIYSFPEIAQIGYTEKEAKEAKLDYKTFTFPLQANGKALSANENNGFIKIIADKKYNEILGVHILSEQASDLISEAVMTMKLEGTADEIAHAIHPHPTTSEIFNEAAWGIVDKAIHI</sequence>
<feature type="binding site" evidence="14">
    <location>
        <position position="116"/>
    </location>
    <ligand>
        <name>FAD</name>
        <dbReference type="ChEBI" id="CHEBI:57692"/>
    </ligand>
</feature>
<evidence type="ECO:0000256" key="11">
    <source>
        <dbReference type="ARBA" id="ARBA00023284"/>
    </source>
</evidence>
<evidence type="ECO:0000256" key="2">
    <source>
        <dbReference type="ARBA" id="ARBA00007532"/>
    </source>
</evidence>
<feature type="disulfide bond" description="Redox-active" evidence="15">
    <location>
        <begin position="41"/>
        <end position="46"/>
    </location>
</feature>
<evidence type="ECO:0000256" key="3">
    <source>
        <dbReference type="ARBA" id="ARBA00012608"/>
    </source>
</evidence>
<keyword evidence="5" id="KW-0963">Cytoplasm</keyword>
<dbReference type="InterPro" id="IPR023753">
    <property type="entry name" value="FAD/NAD-binding_dom"/>
</dbReference>
<evidence type="ECO:0000256" key="12">
    <source>
        <dbReference type="ARBA" id="ARBA00049187"/>
    </source>
</evidence>
<dbReference type="Pfam" id="PF07992">
    <property type="entry name" value="Pyr_redox_2"/>
    <property type="match status" value="1"/>
</dbReference>
<organism evidence="19 20">
    <name type="scientific">Hujiaoplasma nucleasis</name>
    <dbReference type="NCBI Taxonomy" id="2725268"/>
    <lineage>
        <taxon>Bacteria</taxon>
        <taxon>Bacillati</taxon>
        <taxon>Mycoplasmatota</taxon>
        <taxon>Mollicutes</taxon>
        <taxon>Candidatus Izemoplasmatales</taxon>
        <taxon>Hujiaoplasmataceae</taxon>
        <taxon>Hujiaoplasma</taxon>
    </lineage>
</organism>
<dbReference type="PANTHER" id="PTHR22912:SF217">
    <property type="entry name" value="DIHYDROLIPOYL DEHYDROGENASE"/>
    <property type="match status" value="1"/>
</dbReference>
<dbReference type="PRINTS" id="PR00411">
    <property type="entry name" value="PNDRDTASEI"/>
</dbReference>
<feature type="domain" description="Pyridine nucleotide-disulphide oxidoreductase dimerisation" evidence="17">
    <location>
        <begin position="340"/>
        <end position="449"/>
    </location>
</feature>
<dbReference type="InterPro" id="IPR006258">
    <property type="entry name" value="Lipoamide_DH"/>
</dbReference>
<dbReference type="Proteomes" id="UP000512167">
    <property type="component" value="Chromosome"/>
</dbReference>
<dbReference type="GO" id="GO:0050660">
    <property type="term" value="F:flavin adenine dinucleotide binding"/>
    <property type="evidence" value="ECO:0007669"/>
    <property type="project" value="InterPro"/>
</dbReference>
<reference evidence="19 20" key="1">
    <citation type="submission" date="2020-04" db="EMBL/GenBank/DDBJ databases">
        <authorList>
            <person name="Zheng R.K."/>
            <person name="Sun C.M."/>
        </authorList>
    </citation>
    <scope>NUCLEOTIDE SEQUENCE [LARGE SCALE GENOMIC DNA]</scope>
    <source>
        <strain evidence="20">zrk29</strain>
    </source>
</reference>
<feature type="active site" description="Proton acceptor" evidence="13">
    <location>
        <position position="438"/>
    </location>
</feature>
<keyword evidence="20" id="KW-1185">Reference proteome</keyword>
<evidence type="ECO:0000259" key="18">
    <source>
        <dbReference type="Pfam" id="PF07992"/>
    </source>
</evidence>
<dbReference type="GO" id="GO:0005737">
    <property type="term" value="C:cytoplasm"/>
    <property type="evidence" value="ECO:0007669"/>
    <property type="project" value="UniProtKB-SubCell"/>
</dbReference>
<dbReference type="PRINTS" id="PR00368">
    <property type="entry name" value="FADPNR"/>
</dbReference>
<feature type="binding site" evidence="14">
    <location>
        <position position="204"/>
    </location>
    <ligand>
        <name>NAD(+)</name>
        <dbReference type="ChEBI" id="CHEBI:57540"/>
    </ligand>
</feature>
<evidence type="ECO:0000256" key="13">
    <source>
        <dbReference type="PIRSR" id="PIRSR000350-2"/>
    </source>
</evidence>
<dbReference type="InterPro" id="IPR036188">
    <property type="entry name" value="FAD/NAD-bd_sf"/>
</dbReference>
<dbReference type="SUPFAM" id="SSF55424">
    <property type="entry name" value="FAD/NAD-linked reductases, dimerisation (C-terminal) domain"/>
    <property type="match status" value="1"/>
</dbReference>
<dbReference type="AlphaFoldDB" id="A0A7L6N4L2"/>
<evidence type="ECO:0000313" key="20">
    <source>
        <dbReference type="Proteomes" id="UP000512167"/>
    </source>
</evidence>
<dbReference type="EMBL" id="CP051151">
    <property type="protein sequence ID" value="QLY40217.1"/>
    <property type="molecule type" value="Genomic_DNA"/>
</dbReference>
<comment type="cofactor">
    <cofactor evidence="14 16">
        <name>FAD</name>
        <dbReference type="ChEBI" id="CHEBI:57692"/>
    </cofactor>
    <text evidence="14 16">Binds 1 FAD per subunit.</text>
</comment>
<keyword evidence="9 14" id="KW-0520">NAD</keyword>
<dbReference type="KEGG" id="tbk:HF295_04805"/>
<proteinExistence type="inferred from homology"/>
<feature type="binding site" evidence="14">
    <location>
        <position position="50"/>
    </location>
    <ligand>
        <name>FAD</name>
        <dbReference type="ChEBI" id="CHEBI:57692"/>
    </ligand>
</feature>
<gene>
    <name evidence="19" type="primary">lpdA</name>
    <name evidence="19" type="ORF">HF295_04805</name>
</gene>
<keyword evidence="14" id="KW-0547">Nucleotide-binding</keyword>
<comment type="miscellaneous">
    <text evidence="16">The active site is a redox-active disulfide bond.</text>
</comment>
<feature type="binding site" evidence="14">
    <location>
        <position position="306"/>
    </location>
    <ligand>
        <name>FAD</name>
        <dbReference type="ChEBI" id="CHEBI:57692"/>
    </ligand>
</feature>
<dbReference type="SUPFAM" id="SSF51905">
    <property type="entry name" value="FAD/NAD(P)-binding domain"/>
    <property type="match status" value="1"/>
</dbReference>
<evidence type="ECO:0000256" key="7">
    <source>
        <dbReference type="ARBA" id="ARBA00022827"/>
    </source>
</evidence>
<name>A0A7L6N4L2_9MOLU</name>
<comment type="catalytic activity">
    <reaction evidence="12 16">
        <text>N(6)-[(R)-dihydrolipoyl]-L-lysyl-[protein] + NAD(+) = N(6)-[(R)-lipoyl]-L-lysyl-[protein] + NADH + H(+)</text>
        <dbReference type="Rhea" id="RHEA:15045"/>
        <dbReference type="Rhea" id="RHEA-COMP:10474"/>
        <dbReference type="Rhea" id="RHEA-COMP:10475"/>
        <dbReference type="ChEBI" id="CHEBI:15378"/>
        <dbReference type="ChEBI" id="CHEBI:57540"/>
        <dbReference type="ChEBI" id="CHEBI:57945"/>
        <dbReference type="ChEBI" id="CHEBI:83099"/>
        <dbReference type="ChEBI" id="CHEBI:83100"/>
        <dbReference type="EC" id="1.8.1.4"/>
    </reaction>
</comment>
<protein>
    <recommendedName>
        <fullName evidence="4 16">Dihydrolipoyl dehydrogenase</fullName>
        <ecNumber evidence="3 16">1.8.1.4</ecNumber>
    </recommendedName>
</protein>
<dbReference type="PROSITE" id="PS00076">
    <property type="entry name" value="PYRIDINE_REDOX_1"/>
    <property type="match status" value="1"/>
</dbReference>
<evidence type="ECO:0000256" key="6">
    <source>
        <dbReference type="ARBA" id="ARBA00022630"/>
    </source>
</evidence>
<dbReference type="GO" id="GO:0006103">
    <property type="term" value="P:2-oxoglutarate metabolic process"/>
    <property type="evidence" value="ECO:0007669"/>
    <property type="project" value="TreeGrafter"/>
</dbReference>
<dbReference type="EC" id="1.8.1.4" evidence="3 16"/>
<comment type="subcellular location">
    <subcellularLocation>
        <location evidence="1">Cytoplasm</location>
    </subcellularLocation>
</comment>
<feature type="binding site" evidence="14">
    <location>
        <begin position="312"/>
        <end position="315"/>
    </location>
    <ligand>
        <name>FAD</name>
        <dbReference type="ChEBI" id="CHEBI:57692"/>
    </ligand>
</feature>
<keyword evidence="6 16" id="KW-0285">Flavoprotein</keyword>
<keyword evidence="7 14" id="KW-0274">FAD</keyword>
<dbReference type="InterPro" id="IPR004099">
    <property type="entry name" value="Pyr_nucl-diS_OxRdtase_dimer"/>
</dbReference>
<dbReference type="NCBIfam" id="TIGR01350">
    <property type="entry name" value="lipoamide_DH"/>
    <property type="match status" value="1"/>
</dbReference>
<keyword evidence="8 16" id="KW-0560">Oxidoreductase</keyword>
<dbReference type="InterPro" id="IPR001100">
    <property type="entry name" value="Pyr_nuc-diS_OxRdtase"/>
</dbReference>
<dbReference type="InterPro" id="IPR016156">
    <property type="entry name" value="FAD/NAD-linked_Rdtase_dimer_sf"/>
</dbReference>
<evidence type="ECO:0000256" key="1">
    <source>
        <dbReference type="ARBA" id="ARBA00004496"/>
    </source>
</evidence>
<keyword evidence="10" id="KW-1015">Disulfide bond</keyword>
<dbReference type="PANTHER" id="PTHR22912">
    <property type="entry name" value="DISULFIDE OXIDOREDUCTASE"/>
    <property type="match status" value="1"/>
</dbReference>
<evidence type="ECO:0000256" key="8">
    <source>
        <dbReference type="ARBA" id="ARBA00023002"/>
    </source>
</evidence>
<dbReference type="InterPro" id="IPR012999">
    <property type="entry name" value="Pyr_OxRdtase_I_AS"/>
</dbReference>
<feature type="binding site" evidence="14">
    <location>
        <position position="268"/>
    </location>
    <ligand>
        <name>NAD(+)</name>
        <dbReference type="ChEBI" id="CHEBI:57540"/>
    </ligand>
</feature>
<evidence type="ECO:0000313" key="19">
    <source>
        <dbReference type="EMBL" id="QLY40217.1"/>
    </source>
</evidence>
<evidence type="ECO:0000256" key="9">
    <source>
        <dbReference type="ARBA" id="ARBA00023027"/>
    </source>
</evidence>
<evidence type="ECO:0000256" key="4">
    <source>
        <dbReference type="ARBA" id="ARBA00016961"/>
    </source>
</evidence>